<keyword evidence="2" id="KW-1185">Reference proteome</keyword>
<dbReference type="STRING" id="1461693.ATO10_04682"/>
<comment type="caution">
    <text evidence="1">The sequence shown here is derived from an EMBL/GenBank/DDBJ whole genome shotgun (WGS) entry which is preliminary data.</text>
</comment>
<organism evidence="1 2">
    <name type="scientific">Actibacterium atlanticum</name>
    <dbReference type="NCBI Taxonomy" id="1461693"/>
    <lineage>
        <taxon>Bacteria</taxon>
        <taxon>Pseudomonadati</taxon>
        <taxon>Pseudomonadota</taxon>
        <taxon>Alphaproteobacteria</taxon>
        <taxon>Rhodobacterales</taxon>
        <taxon>Roseobacteraceae</taxon>
        <taxon>Actibacterium</taxon>
    </lineage>
</organism>
<reference evidence="1 2" key="1">
    <citation type="submission" date="2013-04" db="EMBL/GenBank/DDBJ databases">
        <title>Shimia sp. 22II-S11-Z10 Genome Sequencing.</title>
        <authorList>
            <person name="Lai Q."/>
            <person name="Li G."/>
            <person name="Shao Z."/>
        </authorList>
    </citation>
    <scope>NUCLEOTIDE SEQUENCE [LARGE SCALE GENOMIC DNA]</scope>
    <source>
        <strain evidence="2">22II-S11-Z10</strain>
    </source>
</reference>
<gene>
    <name evidence="1" type="ORF">ATO10_04682</name>
</gene>
<dbReference type="RefSeq" id="WP_035248753.1">
    <property type="nucleotide sequence ID" value="NZ_AQQY01000002.1"/>
</dbReference>
<name>A0A058ZPV3_9RHOB</name>
<accession>A0A058ZPV3</accession>
<dbReference type="OrthoDB" id="7659348at2"/>
<dbReference type="EMBL" id="AQQY01000002">
    <property type="protein sequence ID" value="KCV82876.1"/>
    <property type="molecule type" value="Genomic_DNA"/>
</dbReference>
<sequence length="60" mass="6726">MTEDWIIEILNDLRTFAQMNGLDDLATQLEQTLVVASQELSARPDAGAVMMAMQKLPPRH</sequence>
<dbReference type="AlphaFoldDB" id="A0A058ZPV3"/>
<evidence type="ECO:0000313" key="1">
    <source>
        <dbReference type="EMBL" id="KCV82876.1"/>
    </source>
</evidence>
<evidence type="ECO:0000313" key="2">
    <source>
        <dbReference type="Proteomes" id="UP000024836"/>
    </source>
</evidence>
<proteinExistence type="predicted"/>
<protein>
    <submittedName>
        <fullName evidence="1">Uncharacterized protein</fullName>
    </submittedName>
</protein>
<dbReference type="Proteomes" id="UP000024836">
    <property type="component" value="Unassembled WGS sequence"/>
</dbReference>